<protein>
    <recommendedName>
        <fullName evidence="4">Transposase</fullName>
    </recommendedName>
</protein>
<dbReference type="InterPro" id="IPR004252">
    <property type="entry name" value="Probable_transposase_24"/>
</dbReference>
<evidence type="ECO:0000313" key="2">
    <source>
        <dbReference type="EMBL" id="MQL87465.1"/>
    </source>
</evidence>
<name>A0A843UV43_COLES</name>
<evidence type="ECO:0008006" key="4">
    <source>
        <dbReference type="Google" id="ProtNLM"/>
    </source>
</evidence>
<comment type="caution">
    <text evidence="2">The sequence shown here is derived from an EMBL/GenBank/DDBJ whole genome shotgun (WGS) entry which is preliminary data.</text>
</comment>
<dbReference type="AlphaFoldDB" id="A0A843UV43"/>
<accession>A0A843UV43</accession>
<sequence>MYRRIVGNELSSEFLEGVDGFIDFAVSNVGTVDPEGRIRCPCAVSSHSTQGHHPTIVPLPPPTTGSTLLPNVALIPPPTMTPSLPPSTTPVSDPTIAPNLPPTTTPVMASPQTPSSIGHSGFGQSSEPDTRCLITLLYTGSYPMKFEPPEVTRWITKSLLHHLPGPVAQWRDYPRDVLDSLFQSFLSTYRFATAKQEEDARIAWEKVAGRRFSDYLTKKKELAKRAVGGVADPLQWKSHGPPAIRKDYWDAMCDQWATQEYQARSAIATQNRAKMPEASLHTSGSITFGCHKKRMEAETGCPVAYTELFRRTHKRKESGEFVSQRAKEVVESYEQQLIERHGDDSSQHPQFDASAWLVATGQPKKGRVFGFGTGMDAGGVINCPMADGEPASNDGDDNDHETHLADD</sequence>
<evidence type="ECO:0000313" key="3">
    <source>
        <dbReference type="Proteomes" id="UP000652761"/>
    </source>
</evidence>
<keyword evidence="3" id="KW-1185">Reference proteome</keyword>
<organism evidence="2 3">
    <name type="scientific">Colocasia esculenta</name>
    <name type="common">Wild taro</name>
    <name type="synonym">Arum esculentum</name>
    <dbReference type="NCBI Taxonomy" id="4460"/>
    <lineage>
        <taxon>Eukaryota</taxon>
        <taxon>Viridiplantae</taxon>
        <taxon>Streptophyta</taxon>
        <taxon>Embryophyta</taxon>
        <taxon>Tracheophyta</taxon>
        <taxon>Spermatophyta</taxon>
        <taxon>Magnoliopsida</taxon>
        <taxon>Liliopsida</taxon>
        <taxon>Araceae</taxon>
        <taxon>Aroideae</taxon>
        <taxon>Colocasieae</taxon>
        <taxon>Colocasia</taxon>
    </lineage>
</organism>
<gene>
    <name evidence="2" type="ORF">Taro_020000</name>
</gene>
<evidence type="ECO:0000256" key="1">
    <source>
        <dbReference type="SAM" id="MobiDB-lite"/>
    </source>
</evidence>
<dbReference type="Proteomes" id="UP000652761">
    <property type="component" value="Unassembled WGS sequence"/>
</dbReference>
<dbReference type="OrthoDB" id="1430620at2759"/>
<dbReference type="Pfam" id="PF03004">
    <property type="entry name" value="Transposase_24"/>
    <property type="match status" value="1"/>
</dbReference>
<reference evidence="2" key="1">
    <citation type="submission" date="2017-07" db="EMBL/GenBank/DDBJ databases">
        <title>Taro Niue Genome Assembly and Annotation.</title>
        <authorList>
            <person name="Atibalentja N."/>
            <person name="Keating K."/>
            <person name="Fields C.J."/>
        </authorList>
    </citation>
    <scope>NUCLEOTIDE SEQUENCE</scope>
    <source>
        <strain evidence="2">Niue_2</strain>
        <tissue evidence="2">Leaf</tissue>
    </source>
</reference>
<feature type="region of interest" description="Disordered" evidence="1">
    <location>
        <begin position="107"/>
        <end position="126"/>
    </location>
</feature>
<feature type="region of interest" description="Disordered" evidence="1">
    <location>
        <begin position="384"/>
        <end position="407"/>
    </location>
</feature>
<proteinExistence type="predicted"/>
<dbReference type="EMBL" id="NMUH01000979">
    <property type="protein sequence ID" value="MQL87465.1"/>
    <property type="molecule type" value="Genomic_DNA"/>
</dbReference>